<name>A0ABR3EZ83_9AGAR</name>
<protein>
    <recommendedName>
        <fullName evidence="4">EF-hand domain-containing protein</fullName>
    </recommendedName>
</protein>
<keyword evidence="3" id="KW-1185">Reference proteome</keyword>
<organism evidence="2 3">
    <name type="scientific">Marasmius crinis-equi</name>
    <dbReference type="NCBI Taxonomy" id="585013"/>
    <lineage>
        <taxon>Eukaryota</taxon>
        <taxon>Fungi</taxon>
        <taxon>Dikarya</taxon>
        <taxon>Basidiomycota</taxon>
        <taxon>Agaricomycotina</taxon>
        <taxon>Agaricomycetes</taxon>
        <taxon>Agaricomycetidae</taxon>
        <taxon>Agaricales</taxon>
        <taxon>Marasmiineae</taxon>
        <taxon>Marasmiaceae</taxon>
        <taxon>Marasmius</taxon>
    </lineage>
</organism>
<feature type="region of interest" description="Disordered" evidence="1">
    <location>
        <begin position="871"/>
        <end position="931"/>
    </location>
</feature>
<proteinExistence type="predicted"/>
<reference evidence="2 3" key="1">
    <citation type="submission" date="2024-02" db="EMBL/GenBank/DDBJ databases">
        <title>A draft genome for the cacao thread blight pathogen Marasmius crinis-equi.</title>
        <authorList>
            <person name="Cohen S.P."/>
            <person name="Baruah I.K."/>
            <person name="Amoako-Attah I."/>
            <person name="Bukari Y."/>
            <person name="Meinhardt L.W."/>
            <person name="Bailey B.A."/>
        </authorList>
    </citation>
    <scope>NUCLEOTIDE SEQUENCE [LARGE SCALE GENOMIC DNA]</scope>
    <source>
        <strain evidence="2 3">GH-76</strain>
    </source>
</reference>
<sequence length="1046" mass="120144">MNSTLPTELEEAQKVLDSAHWQSYQASKREKALNSASDKLQAASNSTRVTFAREEASTIDFSAVKDQVSNFKDNCKILVDVLEKVGSIHPFIGAAVVAFKTGIQLEITRRENDDRVLALYMIMYEMMAVLRSLAEIEKPHQKRSIEKCLEERINEVVGSIKHCAQLCDSYQKRSFAIKFFTSFKWQLEFAALAKQFVEHRDVIQFQLQACLAHTIYSMNFMLSDVAATMKLVFERMQPSKERQLAEFIHRNFEGVDVENPGNDILKAVAEYVQRQQQSDKATDKDERVNVTRREAEKDELVDVGLKGVQPAEMPAEVLRKEIKKEIATILKENSGRFDQQFKAMEIRVEEVKEIVMSGHIRVIETIKDVPREKIRDDDIYRVWREMGWKGSVKAVYLVMALHDHFSAKLRDAPAEKCIKDNSEPSQPSAEEGASTKRPEQLPPTPAEDRWALKYISIDRVQPLIEALDEDGSSYITISEVNTFTSSRPEGWSLPKWIAYWTVGFEMTTQWYYRRICRLLLLIARSSRGVLPANWRAVSEFMYSGPIDALQRQLAGLKRVTDWDWTDWVDNYVFLKFKDWIVETERKMEEILEKLVYYIDQDNILYTVTGGGRAETYMMPVFYLLLKRCHSIMEQGHNKVLHPKEFQIPLSSMDVVQNAIQERVSKLQAIYTLQNINQEEKLQTIFFGLYTFTFDSPENGESWKRDISFYDTMPDVPRSDSVPAFTRELYYESSYEELGAFDTHQTTEWPWSLASALTMQDDPTQPEKEDRSLIGIWSGSNPLSHGVPTGPISLSITQHTSDGRFHGSGIGVWGSFSIDGRLRLNGEVLFLILVEGQTKLALRFQGRLSEDQMMVSGSWGYPLLDKEEMLTEVGPDGPERHRDGDGEAAGSVDDDSDIATPVVEPTLGGEPERLSDDVSVGDESSESNGESNNWDALGTFVLNRRPINYALCRPADEEFRDNRSRTLWAWLRNAVQLNQLSWEGIRERRDKRKTFLKLLKIDGYEEAFIQGADIEEWTKLVQSTHPQDLYLWRSMARLKLRREPVHK</sequence>
<dbReference type="Proteomes" id="UP001465976">
    <property type="component" value="Unassembled WGS sequence"/>
</dbReference>
<evidence type="ECO:0000313" key="3">
    <source>
        <dbReference type="Proteomes" id="UP001465976"/>
    </source>
</evidence>
<feature type="region of interest" description="Disordered" evidence="1">
    <location>
        <begin position="418"/>
        <end position="445"/>
    </location>
</feature>
<gene>
    <name evidence="2" type="ORF">V5O48_013761</name>
</gene>
<evidence type="ECO:0000256" key="1">
    <source>
        <dbReference type="SAM" id="MobiDB-lite"/>
    </source>
</evidence>
<dbReference type="EMBL" id="JBAHYK010001386">
    <property type="protein sequence ID" value="KAL0568234.1"/>
    <property type="molecule type" value="Genomic_DNA"/>
</dbReference>
<evidence type="ECO:0008006" key="4">
    <source>
        <dbReference type="Google" id="ProtNLM"/>
    </source>
</evidence>
<evidence type="ECO:0000313" key="2">
    <source>
        <dbReference type="EMBL" id="KAL0568234.1"/>
    </source>
</evidence>
<comment type="caution">
    <text evidence="2">The sequence shown here is derived from an EMBL/GenBank/DDBJ whole genome shotgun (WGS) entry which is preliminary data.</text>
</comment>
<accession>A0ABR3EZ83</accession>